<comment type="subcellular location">
    <subcellularLocation>
        <location evidence="1">Cell membrane</location>
        <topology evidence="1">Multi-pass membrane protein</topology>
    </subcellularLocation>
</comment>
<dbReference type="InterPro" id="IPR037294">
    <property type="entry name" value="ABC_BtuC-like"/>
</dbReference>
<dbReference type="SUPFAM" id="SSF81345">
    <property type="entry name" value="ABC transporter involved in vitamin B12 uptake, BtuC"/>
    <property type="match status" value="1"/>
</dbReference>
<name>A0A5J5GES4_9BACL</name>
<evidence type="ECO:0000256" key="4">
    <source>
        <dbReference type="ARBA" id="ARBA00022475"/>
    </source>
</evidence>
<dbReference type="GO" id="GO:0022857">
    <property type="term" value="F:transmembrane transporter activity"/>
    <property type="evidence" value="ECO:0007669"/>
    <property type="project" value="InterPro"/>
</dbReference>
<feature type="transmembrane region" description="Helical" evidence="8">
    <location>
        <begin position="125"/>
        <end position="147"/>
    </location>
</feature>
<dbReference type="OrthoDB" id="9811721at2"/>
<protein>
    <submittedName>
        <fullName evidence="9">Iron ABC transporter permease</fullName>
    </submittedName>
</protein>
<dbReference type="Gene3D" id="1.10.3470.10">
    <property type="entry name" value="ABC transporter involved in vitamin B12 uptake, BtuC"/>
    <property type="match status" value="1"/>
</dbReference>
<comment type="caution">
    <text evidence="9">The sequence shown here is derived from an EMBL/GenBank/DDBJ whole genome shotgun (WGS) entry which is preliminary data.</text>
</comment>
<gene>
    <name evidence="9" type="ORF">F4V43_06515</name>
</gene>
<dbReference type="CDD" id="cd06550">
    <property type="entry name" value="TM_ABC_iron-siderophores_like"/>
    <property type="match status" value="1"/>
</dbReference>
<dbReference type="EMBL" id="VYKK01000005">
    <property type="protein sequence ID" value="KAA9006591.1"/>
    <property type="molecule type" value="Genomic_DNA"/>
</dbReference>
<evidence type="ECO:0000256" key="3">
    <source>
        <dbReference type="ARBA" id="ARBA00022448"/>
    </source>
</evidence>
<sequence length="341" mass="34785">MRRRPVRAGGGAGGMAVVAVLALLVAVVAVLGMNTGYMKLSAPDVLRTLAGKGSPQQHLILFDFRLPRITVALLVGAGFAVSGCVLQSLARNALAEPATLGITAGAGLAVILFISYFPAVTAAPVYVLPALALGGAAAAAALIYLLAYRKGEGAAPTRLILSGIALTAGINAVQIVWALKLNPQNYAFVATWIAGKIWGGGWPFVWALLPWAGVLLPLIFLKARVLNALNLGDAAASGIGVAVGRERLLLMGAAVALAGACVAVSGGIGFVGLIAPHLARRLVGPRHQILLPASALTGSLLLLAADTIGRWIMQPAEIPAGVVVAVIGAPYFLYLLARAKA</sequence>
<organism evidence="9 10">
    <name type="scientific">Paenibacillus spiritus</name>
    <dbReference type="NCBI Taxonomy" id="2496557"/>
    <lineage>
        <taxon>Bacteria</taxon>
        <taxon>Bacillati</taxon>
        <taxon>Bacillota</taxon>
        <taxon>Bacilli</taxon>
        <taxon>Bacillales</taxon>
        <taxon>Paenibacillaceae</taxon>
        <taxon>Paenibacillus</taxon>
    </lineage>
</organism>
<dbReference type="PANTHER" id="PTHR30472">
    <property type="entry name" value="FERRIC ENTEROBACTIN TRANSPORT SYSTEM PERMEASE PROTEIN"/>
    <property type="match status" value="1"/>
</dbReference>
<feature type="transmembrane region" description="Helical" evidence="8">
    <location>
        <begin position="12"/>
        <end position="33"/>
    </location>
</feature>
<accession>A0A5J5GES4</accession>
<proteinExistence type="inferred from homology"/>
<feature type="transmembrane region" description="Helical" evidence="8">
    <location>
        <begin position="69"/>
        <end position="86"/>
    </location>
</feature>
<evidence type="ECO:0000256" key="7">
    <source>
        <dbReference type="ARBA" id="ARBA00023136"/>
    </source>
</evidence>
<dbReference type="PANTHER" id="PTHR30472:SF64">
    <property type="entry name" value="IRON(3+)-HYDROXAMATE IMPORT SYSTEM PERMEASE PROTEIN FHUG"/>
    <property type="match status" value="1"/>
</dbReference>
<dbReference type="AlphaFoldDB" id="A0A5J5GES4"/>
<evidence type="ECO:0000256" key="1">
    <source>
        <dbReference type="ARBA" id="ARBA00004651"/>
    </source>
</evidence>
<keyword evidence="6 8" id="KW-1133">Transmembrane helix</keyword>
<keyword evidence="7 8" id="KW-0472">Membrane</keyword>
<dbReference type="RefSeq" id="WP_150457421.1">
    <property type="nucleotide sequence ID" value="NZ_VYKK01000005.1"/>
</dbReference>
<feature type="transmembrane region" description="Helical" evidence="8">
    <location>
        <begin position="98"/>
        <end position="119"/>
    </location>
</feature>
<dbReference type="Proteomes" id="UP000367750">
    <property type="component" value="Unassembled WGS sequence"/>
</dbReference>
<keyword evidence="10" id="KW-1185">Reference proteome</keyword>
<dbReference type="GO" id="GO:0033214">
    <property type="term" value="P:siderophore-iron import into cell"/>
    <property type="evidence" value="ECO:0007669"/>
    <property type="project" value="TreeGrafter"/>
</dbReference>
<feature type="transmembrane region" description="Helical" evidence="8">
    <location>
        <begin position="290"/>
        <end position="312"/>
    </location>
</feature>
<keyword evidence="4" id="KW-1003">Cell membrane</keyword>
<feature type="transmembrane region" description="Helical" evidence="8">
    <location>
        <begin position="159"/>
        <end position="179"/>
    </location>
</feature>
<feature type="transmembrane region" description="Helical" evidence="8">
    <location>
        <begin position="250"/>
        <end position="278"/>
    </location>
</feature>
<dbReference type="Pfam" id="PF01032">
    <property type="entry name" value="FecCD"/>
    <property type="match status" value="1"/>
</dbReference>
<keyword evidence="3" id="KW-0813">Transport</keyword>
<evidence type="ECO:0000256" key="5">
    <source>
        <dbReference type="ARBA" id="ARBA00022692"/>
    </source>
</evidence>
<feature type="transmembrane region" description="Helical" evidence="8">
    <location>
        <begin position="228"/>
        <end position="244"/>
    </location>
</feature>
<feature type="transmembrane region" description="Helical" evidence="8">
    <location>
        <begin position="199"/>
        <end position="221"/>
    </location>
</feature>
<dbReference type="GO" id="GO:0005886">
    <property type="term" value="C:plasma membrane"/>
    <property type="evidence" value="ECO:0007669"/>
    <property type="project" value="UniProtKB-SubCell"/>
</dbReference>
<evidence type="ECO:0000256" key="2">
    <source>
        <dbReference type="ARBA" id="ARBA00007935"/>
    </source>
</evidence>
<evidence type="ECO:0000256" key="8">
    <source>
        <dbReference type="SAM" id="Phobius"/>
    </source>
</evidence>
<dbReference type="FunFam" id="1.10.3470.10:FF:000001">
    <property type="entry name" value="Vitamin B12 ABC transporter permease BtuC"/>
    <property type="match status" value="1"/>
</dbReference>
<comment type="similarity">
    <text evidence="2">Belongs to the binding-protein-dependent transport system permease family. FecCD subfamily.</text>
</comment>
<dbReference type="InterPro" id="IPR000522">
    <property type="entry name" value="ABC_transptr_permease_BtuC"/>
</dbReference>
<evidence type="ECO:0000256" key="6">
    <source>
        <dbReference type="ARBA" id="ARBA00022989"/>
    </source>
</evidence>
<reference evidence="9 10" key="1">
    <citation type="submission" date="2019-09" db="EMBL/GenBank/DDBJ databases">
        <title>Bacillus ochoae sp. nov., Paenibacillus whitsoniae sp. nov., Paenibacillus spiritus sp. nov. Isolated from the Mars Exploration Rover during spacecraft assembly.</title>
        <authorList>
            <person name="Seuylemezian A."/>
            <person name="Vaishampayan P."/>
        </authorList>
    </citation>
    <scope>NUCLEOTIDE SEQUENCE [LARGE SCALE GENOMIC DNA]</scope>
    <source>
        <strain evidence="9 10">MER_111</strain>
    </source>
</reference>
<keyword evidence="5 8" id="KW-0812">Transmembrane</keyword>
<evidence type="ECO:0000313" key="9">
    <source>
        <dbReference type="EMBL" id="KAA9006591.1"/>
    </source>
</evidence>
<evidence type="ECO:0000313" key="10">
    <source>
        <dbReference type="Proteomes" id="UP000367750"/>
    </source>
</evidence>
<feature type="transmembrane region" description="Helical" evidence="8">
    <location>
        <begin position="318"/>
        <end position="337"/>
    </location>
</feature>